<sequence>MDVAEDSVLDVVEDSVLDVVEDSVLDVAEDSALDAVLTALDASIALDATIALAIVLEEFKKELPLHNPLQGPFL</sequence>
<gene>
    <name evidence="1" type="ORF">HNR78_001664</name>
</gene>
<dbReference type="AlphaFoldDB" id="A0AA89NQM9"/>
<evidence type="ECO:0000313" key="2">
    <source>
        <dbReference type="Proteomes" id="UP000613002"/>
    </source>
</evidence>
<accession>A0AA89NQM9</accession>
<evidence type="ECO:0000313" key="1">
    <source>
        <dbReference type="EMBL" id="MBB3868779.1"/>
    </source>
</evidence>
<dbReference type="EMBL" id="JACICZ010000005">
    <property type="protein sequence ID" value="MBB3868779.1"/>
    <property type="molecule type" value="Genomic_DNA"/>
</dbReference>
<protein>
    <submittedName>
        <fullName evidence="1">Uncharacterized protein</fullName>
    </submittedName>
</protein>
<proteinExistence type="predicted"/>
<name>A0AA89NQM9_9BACL</name>
<organism evidence="1 2">
    <name type="scientific">Parageobacillus toebii NBRC 107807</name>
    <dbReference type="NCBI Taxonomy" id="1223503"/>
    <lineage>
        <taxon>Bacteria</taxon>
        <taxon>Bacillati</taxon>
        <taxon>Bacillota</taxon>
        <taxon>Bacilli</taxon>
        <taxon>Bacillales</taxon>
        <taxon>Anoxybacillaceae</taxon>
        <taxon>Parageobacillus</taxon>
    </lineage>
</organism>
<reference evidence="1 2" key="1">
    <citation type="submission" date="2020-08" db="EMBL/GenBank/DDBJ databases">
        <title>Genomic Encyclopedia of Type Strains, Phase IV (KMG-IV): sequencing the most valuable type-strain genomes for metagenomic binning, comparative biology and taxonomic classification.</title>
        <authorList>
            <person name="Goeker M."/>
        </authorList>
    </citation>
    <scope>NUCLEOTIDE SEQUENCE [LARGE SCALE GENOMIC DNA]</scope>
    <source>
        <strain evidence="1 2">DSM 14590</strain>
    </source>
</reference>
<comment type="caution">
    <text evidence="1">The sequence shown here is derived from an EMBL/GenBank/DDBJ whole genome shotgun (WGS) entry which is preliminary data.</text>
</comment>
<dbReference type="Proteomes" id="UP000613002">
    <property type="component" value="Unassembled WGS sequence"/>
</dbReference>
<keyword evidence="2" id="KW-1185">Reference proteome</keyword>